<organism evidence="1 2">
    <name type="scientific">Streptosporangium oxazolinicum</name>
    <dbReference type="NCBI Taxonomy" id="909287"/>
    <lineage>
        <taxon>Bacteria</taxon>
        <taxon>Bacillati</taxon>
        <taxon>Actinomycetota</taxon>
        <taxon>Actinomycetes</taxon>
        <taxon>Streptosporangiales</taxon>
        <taxon>Streptosporangiaceae</taxon>
        <taxon>Streptosporangium</taxon>
    </lineage>
</organism>
<evidence type="ECO:0000313" key="2">
    <source>
        <dbReference type="Proteomes" id="UP001501251"/>
    </source>
</evidence>
<keyword evidence="2" id="KW-1185">Reference proteome</keyword>
<comment type="caution">
    <text evidence="1">The sequence shown here is derived from an EMBL/GenBank/DDBJ whole genome shotgun (WGS) entry which is preliminary data.</text>
</comment>
<accession>A0ABP8ABC3</accession>
<name>A0ABP8ABC3_9ACTN</name>
<reference evidence="2" key="1">
    <citation type="journal article" date="2019" name="Int. J. Syst. Evol. Microbiol.">
        <title>The Global Catalogue of Microorganisms (GCM) 10K type strain sequencing project: providing services to taxonomists for standard genome sequencing and annotation.</title>
        <authorList>
            <consortium name="The Broad Institute Genomics Platform"/>
            <consortium name="The Broad Institute Genome Sequencing Center for Infectious Disease"/>
            <person name="Wu L."/>
            <person name="Ma J."/>
        </authorList>
    </citation>
    <scope>NUCLEOTIDE SEQUENCE [LARGE SCALE GENOMIC DNA]</scope>
    <source>
        <strain evidence="2">JCM 17388</strain>
    </source>
</reference>
<protein>
    <submittedName>
        <fullName evidence="1">Uncharacterized protein</fullName>
    </submittedName>
</protein>
<gene>
    <name evidence="1" type="ORF">GCM10022252_04920</name>
</gene>
<proteinExistence type="predicted"/>
<sequence>MRIVVTGFLSLMVVASVLWWSGAITPHIRWDTDAFFLHAEVDENGVLSTPMVVRLENDGLVPFTLTDISAEIPGMVLLPADGAKEERSPVTVGSGGRKILESRVVITDCAAVPHEPQPVAFTYRTWLVSGSAEVMWDSWRLTGPEGDELPVAWHRGLAAKVCGDAVSPDWP</sequence>
<dbReference type="EMBL" id="BAABAQ010000001">
    <property type="protein sequence ID" value="GAA4181104.1"/>
    <property type="molecule type" value="Genomic_DNA"/>
</dbReference>
<dbReference type="Proteomes" id="UP001501251">
    <property type="component" value="Unassembled WGS sequence"/>
</dbReference>
<evidence type="ECO:0000313" key="1">
    <source>
        <dbReference type="EMBL" id="GAA4181104.1"/>
    </source>
</evidence>